<proteinExistence type="inferred from homology"/>
<dbReference type="PANTHER" id="PTHR47062">
    <property type="match status" value="1"/>
</dbReference>
<protein>
    <submittedName>
        <fullName evidence="5">Molecular chaperone IbpA</fullName>
    </submittedName>
</protein>
<gene>
    <name evidence="5" type="ORF">J3R73_006045</name>
</gene>
<accession>A0ABU0FNR2</accession>
<evidence type="ECO:0000256" key="3">
    <source>
        <dbReference type="RuleBase" id="RU003616"/>
    </source>
</evidence>
<comment type="caution">
    <text evidence="5">The sequence shown here is derived from an EMBL/GenBank/DDBJ whole genome shotgun (WGS) entry which is preliminary data.</text>
</comment>
<reference evidence="5 6" key="1">
    <citation type="submission" date="2023-07" db="EMBL/GenBank/DDBJ databases">
        <title>Genomic Encyclopedia of Type Strains, Phase IV (KMG-IV): sequencing the most valuable type-strain genomes for metagenomic binning, comparative biology and taxonomic classification.</title>
        <authorList>
            <person name="Goeker M."/>
        </authorList>
    </citation>
    <scope>NUCLEOTIDE SEQUENCE [LARGE SCALE GENOMIC DNA]</scope>
    <source>
        <strain evidence="5 6">DSM 5896</strain>
    </source>
</reference>
<name>A0ABU0FNR2_9HYPH</name>
<dbReference type="PROSITE" id="PS01031">
    <property type="entry name" value="SHSP"/>
    <property type="match status" value="1"/>
</dbReference>
<dbReference type="RefSeq" id="WP_307436239.1">
    <property type="nucleotide sequence ID" value="NZ_JAUSVK010000001.1"/>
</dbReference>
<feature type="domain" description="SHSP" evidence="4">
    <location>
        <begin position="30"/>
        <end position="143"/>
    </location>
</feature>
<evidence type="ECO:0000256" key="2">
    <source>
        <dbReference type="PROSITE-ProRule" id="PRU00285"/>
    </source>
</evidence>
<sequence>MRQFDFSPLYRSTVGFDRLFSALDQVSGFDGSAQTYPPYNIERTSENAYRVSVAVAGFSDRDIAIEVKENTLTIRGEKAEDKAEKKGEVLHQGIAARAFERRFQLADHVQVTGASLENGLLHVDLVREIPEAKKPRLIPINASAPKQVEAKAAA</sequence>
<organism evidence="5 6">
    <name type="scientific">Labrys monachus</name>
    <dbReference type="NCBI Taxonomy" id="217067"/>
    <lineage>
        <taxon>Bacteria</taxon>
        <taxon>Pseudomonadati</taxon>
        <taxon>Pseudomonadota</taxon>
        <taxon>Alphaproteobacteria</taxon>
        <taxon>Hyphomicrobiales</taxon>
        <taxon>Xanthobacteraceae</taxon>
        <taxon>Labrys</taxon>
    </lineage>
</organism>
<dbReference type="SUPFAM" id="SSF49764">
    <property type="entry name" value="HSP20-like chaperones"/>
    <property type="match status" value="1"/>
</dbReference>
<dbReference type="InterPro" id="IPR008978">
    <property type="entry name" value="HSP20-like_chaperone"/>
</dbReference>
<dbReference type="EMBL" id="JAUSVK010000001">
    <property type="protein sequence ID" value="MDQ0396253.1"/>
    <property type="molecule type" value="Genomic_DNA"/>
</dbReference>
<evidence type="ECO:0000313" key="5">
    <source>
        <dbReference type="EMBL" id="MDQ0396253.1"/>
    </source>
</evidence>
<dbReference type="PANTHER" id="PTHR47062:SF1">
    <property type="entry name" value="SMALL HEAT SHOCK PROTEIN IBPA"/>
    <property type="match status" value="1"/>
</dbReference>
<dbReference type="Gene3D" id="2.60.40.790">
    <property type="match status" value="1"/>
</dbReference>
<comment type="similarity">
    <text evidence="2 3">Belongs to the small heat shock protein (HSP20) family.</text>
</comment>
<dbReference type="Pfam" id="PF00011">
    <property type="entry name" value="HSP20"/>
    <property type="match status" value="1"/>
</dbReference>
<evidence type="ECO:0000259" key="4">
    <source>
        <dbReference type="PROSITE" id="PS01031"/>
    </source>
</evidence>
<dbReference type="InterPro" id="IPR037913">
    <property type="entry name" value="ACD_IbpA/B"/>
</dbReference>
<dbReference type="CDD" id="cd06470">
    <property type="entry name" value="ACD_IbpA-B_like"/>
    <property type="match status" value="1"/>
</dbReference>
<keyword evidence="1" id="KW-0346">Stress response</keyword>
<evidence type="ECO:0000313" key="6">
    <source>
        <dbReference type="Proteomes" id="UP001237448"/>
    </source>
</evidence>
<keyword evidence="6" id="KW-1185">Reference proteome</keyword>
<evidence type="ECO:0000256" key="1">
    <source>
        <dbReference type="ARBA" id="ARBA00023016"/>
    </source>
</evidence>
<dbReference type="InterPro" id="IPR002068">
    <property type="entry name" value="A-crystallin/Hsp20_dom"/>
</dbReference>
<dbReference type="Proteomes" id="UP001237448">
    <property type="component" value="Unassembled WGS sequence"/>
</dbReference>